<organism evidence="1 2">
    <name type="scientific">Datura stramonium</name>
    <name type="common">Jimsonweed</name>
    <name type="synonym">Common thornapple</name>
    <dbReference type="NCBI Taxonomy" id="4076"/>
    <lineage>
        <taxon>Eukaryota</taxon>
        <taxon>Viridiplantae</taxon>
        <taxon>Streptophyta</taxon>
        <taxon>Embryophyta</taxon>
        <taxon>Tracheophyta</taxon>
        <taxon>Spermatophyta</taxon>
        <taxon>Magnoliopsida</taxon>
        <taxon>eudicotyledons</taxon>
        <taxon>Gunneridae</taxon>
        <taxon>Pentapetalae</taxon>
        <taxon>asterids</taxon>
        <taxon>lamiids</taxon>
        <taxon>Solanales</taxon>
        <taxon>Solanaceae</taxon>
        <taxon>Solanoideae</taxon>
        <taxon>Datureae</taxon>
        <taxon>Datura</taxon>
    </lineage>
</organism>
<evidence type="ECO:0000313" key="2">
    <source>
        <dbReference type="Proteomes" id="UP000823775"/>
    </source>
</evidence>
<comment type="caution">
    <text evidence="1">The sequence shown here is derived from an EMBL/GenBank/DDBJ whole genome shotgun (WGS) entry which is preliminary data.</text>
</comment>
<reference evidence="1 2" key="1">
    <citation type="journal article" date="2021" name="BMC Genomics">
        <title>Datura genome reveals duplications of psychoactive alkaloid biosynthetic genes and high mutation rate following tissue culture.</title>
        <authorList>
            <person name="Rajewski A."/>
            <person name="Carter-House D."/>
            <person name="Stajich J."/>
            <person name="Litt A."/>
        </authorList>
    </citation>
    <scope>NUCLEOTIDE SEQUENCE [LARGE SCALE GENOMIC DNA]</scope>
    <source>
        <strain evidence="1">AR-01</strain>
    </source>
</reference>
<protein>
    <submittedName>
        <fullName evidence="1">Uncharacterized protein</fullName>
    </submittedName>
</protein>
<evidence type="ECO:0000313" key="1">
    <source>
        <dbReference type="EMBL" id="MCD7456432.1"/>
    </source>
</evidence>
<sequence length="116" mass="12865">MGSLNPNSPIEGLPATADSIVVISSLQCSLSSKRSREQINILGDIDDDNDQGWMVCFIVVETSSVIFLSYMPTFSESIYGIIVSRLEFRETSPTLKLGTKSFRPFDHVLSDLEVPY</sequence>
<accession>A0ABS8SC58</accession>
<dbReference type="Proteomes" id="UP000823775">
    <property type="component" value="Unassembled WGS sequence"/>
</dbReference>
<name>A0ABS8SC58_DATST</name>
<dbReference type="EMBL" id="JACEIK010000402">
    <property type="protein sequence ID" value="MCD7456432.1"/>
    <property type="molecule type" value="Genomic_DNA"/>
</dbReference>
<gene>
    <name evidence="1" type="ORF">HAX54_031736</name>
</gene>
<keyword evidence="2" id="KW-1185">Reference proteome</keyword>
<proteinExistence type="predicted"/>